<comment type="caution">
    <text evidence="2">The sequence shown here is derived from an EMBL/GenBank/DDBJ whole genome shotgun (WGS) entry which is preliminary data.</text>
</comment>
<sequence>DHSSPDLSSTSAGPSRKRRRSPMTSVPALLLVSGALSHVHADLIPPPKRVRDIGYLADVDDRLLFTPF</sequence>
<evidence type="ECO:0000256" key="1">
    <source>
        <dbReference type="SAM" id="MobiDB-lite"/>
    </source>
</evidence>
<proteinExistence type="predicted"/>
<gene>
    <name evidence="2" type="ORF">Tci_930188</name>
</gene>
<evidence type="ECO:0000313" key="2">
    <source>
        <dbReference type="EMBL" id="GFD58219.1"/>
    </source>
</evidence>
<accession>A0A699XET1</accession>
<feature type="non-terminal residue" evidence="2">
    <location>
        <position position="1"/>
    </location>
</feature>
<name>A0A699XET1_TANCI</name>
<feature type="compositionally biased region" description="Polar residues" evidence="1">
    <location>
        <begin position="1"/>
        <end position="13"/>
    </location>
</feature>
<reference evidence="2" key="1">
    <citation type="journal article" date="2019" name="Sci. Rep.">
        <title>Draft genome of Tanacetum cinerariifolium, the natural source of mosquito coil.</title>
        <authorList>
            <person name="Yamashiro T."/>
            <person name="Shiraishi A."/>
            <person name="Satake H."/>
            <person name="Nakayama K."/>
        </authorList>
    </citation>
    <scope>NUCLEOTIDE SEQUENCE</scope>
</reference>
<feature type="region of interest" description="Disordered" evidence="1">
    <location>
        <begin position="1"/>
        <end position="24"/>
    </location>
</feature>
<organism evidence="2">
    <name type="scientific">Tanacetum cinerariifolium</name>
    <name type="common">Dalmatian daisy</name>
    <name type="synonym">Chrysanthemum cinerariifolium</name>
    <dbReference type="NCBI Taxonomy" id="118510"/>
    <lineage>
        <taxon>Eukaryota</taxon>
        <taxon>Viridiplantae</taxon>
        <taxon>Streptophyta</taxon>
        <taxon>Embryophyta</taxon>
        <taxon>Tracheophyta</taxon>
        <taxon>Spermatophyta</taxon>
        <taxon>Magnoliopsida</taxon>
        <taxon>eudicotyledons</taxon>
        <taxon>Gunneridae</taxon>
        <taxon>Pentapetalae</taxon>
        <taxon>asterids</taxon>
        <taxon>campanulids</taxon>
        <taxon>Asterales</taxon>
        <taxon>Asteraceae</taxon>
        <taxon>Asteroideae</taxon>
        <taxon>Anthemideae</taxon>
        <taxon>Anthemidinae</taxon>
        <taxon>Tanacetum</taxon>
    </lineage>
</organism>
<protein>
    <submittedName>
        <fullName evidence="2">Uncharacterized protein</fullName>
    </submittedName>
</protein>
<dbReference type="EMBL" id="BKCJ011850119">
    <property type="protein sequence ID" value="GFD58219.1"/>
    <property type="molecule type" value="Genomic_DNA"/>
</dbReference>
<dbReference type="AlphaFoldDB" id="A0A699XET1"/>